<protein>
    <submittedName>
        <fullName evidence="1">Uncharacterized protein</fullName>
    </submittedName>
</protein>
<accession>A0ACB9ZC50</accession>
<evidence type="ECO:0000313" key="1">
    <source>
        <dbReference type="EMBL" id="KAI4869097.1"/>
    </source>
</evidence>
<name>A0ACB9ZC50_9PEZI</name>
<dbReference type="Proteomes" id="UP001497700">
    <property type="component" value="Unassembled WGS sequence"/>
</dbReference>
<dbReference type="EMBL" id="MU393433">
    <property type="protein sequence ID" value="KAI4869097.1"/>
    <property type="molecule type" value="Genomic_DNA"/>
</dbReference>
<evidence type="ECO:0000313" key="2">
    <source>
        <dbReference type="Proteomes" id="UP001497700"/>
    </source>
</evidence>
<sequence length="132" mass="13870">MKLNAGSLFFLSIAAFSSLASAQAIAFGQELQEGDQTNHWVTWIDGKNACPGQQILGVLTKSPCDQPFNFGEVEYTLSGCSGETNSPPTVILDSDGLQIGGCTTAHSGNKINCKDGLHDIVKHGTCVIINGV</sequence>
<proteinExistence type="predicted"/>
<keyword evidence="2" id="KW-1185">Reference proteome</keyword>
<reference evidence="1 2" key="1">
    <citation type="journal article" date="2022" name="New Phytol.">
        <title>Ecological generalism drives hyperdiversity of secondary metabolite gene clusters in xylarialean endophytes.</title>
        <authorList>
            <person name="Franco M.E.E."/>
            <person name="Wisecaver J.H."/>
            <person name="Arnold A.E."/>
            <person name="Ju Y.M."/>
            <person name="Slot J.C."/>
            <person name="Ahrendt S."/>
            <person name="Moore L.P."/>
            <person name="Eastman K.E."/>
            <person name="Scott K."/>
            <person name="Konkel Z."/>
            <person name="Mondo S.J."/>
            <person name="Kuo A."/>
            <person name="Hayes R.D."/>
            <person name="Haridas S."/>
            <person name="Andreopoulos B."/>
            <person name="Riley R."/>
            <person name="LaButti K."/>
            <person name="Pangilinan J."/>
            <person name="Lipzen A."/>
            <person name="Amirebrahimi M."/>
            <person name="Yan J."/>
            <person name="Adam C."/>
            <person name="Keymanesh K."/>
            <person name="Ng V."/>
            <person name="Louie K."/>
            <person name="Northen T."/>
            <person name="Drula E."/>
            <person name="Henrissat B."/>
            <person name="Hsieh H.M."/>
            <person name="Youens-Clark K."/>
            <person name="Lutzoni F."/>
            <person name="Miadlikowska J."/>
            <person name="Eastwood D.C."/>
            <person name="Hamelin R.C."/>
            <person name="Grigoriev I.V."/>
            <person name="U'Ren J.M."/>
        </authorList>
    </citation>
    <scope>NUCLEOTIDE SEQUENCE [LARGE SCALE GENOMIC DNA]</scope>
    <source>
        <strain evidence="1 2">CBS 119005</strain>
    </source>
</reference>
<gene>
    <name evidence="1" type="ORF">F4820DRAFT_62287</name>
</gene>
<comment type="caution">
    <text evidence="1">The sequence shown here is derived from an EMBL/GenBank/DDBJ whole genome shotgun (WGS) entry which is preliminary data.</text>
</comment>
<organism evidence="1 2">
    <name type="scientific">Hypoxylon rubiginosum</name>
    <dbReference type="NCBI Taxonomy" id="110542"/>
    <lineage>
        <taxon>Eukaryota</taxon>
        <taxon>Fungi</taxon>
        <taxon>Dikarya</taxon>
        <taxon>Ascomycota</taxon>
        <taxon>Pezizomycotina</taxon>
        <taxon>Sordariomycetes</taxon>
        <taxon>Xylariomycetidae</taxon>
        <taxon>Xylariales</taxon>
        <taxon>Hypoxylaceae</taxon>
        <taxon>Hypoxylon</taxon>
    </lineage>
</organism>